<evidence type="ECO:0000313" key="8">
    <source>
        <dbReference type="EMBL" id="TCO48161.1"/>
    </source>
</evidence>
<dbReference type="Proteomes" id="UP000295680">
    <property type="component" value="Unassembled WGS sequence"/>
</dbReference>
<dbReference type="InterPro" id="IPR036259">
    <property type="entry name" value="MFS_trans_sf"/>
</dbReference>
<feature type="transmembrane region" description="Helical" evidence="7">
    <location>
        <begin position="221"/>
        <end position="241"/>
    </location>
</feature>
<keyword evidence="9" id="KW-1185">Reference proteome</keyword>
<feature type="transmembrane region" description="Helical" evidence="7">
    <location>
        <begin position="283"/>
        <end position="300"/>
    </location>
</feature>
<protein>
    <submittedName>
        <fullName evidence="8">Putative MFS family arabinose efflux permease</fullName>
    </submittedName>
</protein>
<feature type="transmembrane region" description="Helical" evidence="7">
    <location>
        <begin position="157"/>
        <end position="183"/>
    </location>
</feature>
<comment type="subcellular location">
    <subcellularLocation>
        <location evidence="1">Cell membrane</location>
        <topology evidence="1">Multi-pass membrane protein</topology>
    </subcellularLocation>
</comment>
<proteinExistence type="predicted"/>
<comment type="caution">
    <text evidence="8">The sequence shown here is derived from an EMBL/GenBank/DDBJ whole genome shotgun (WGS) entry which is preliminary data.</text>
</comment>
<dbReference type="GO" id="GO:0005886">
    <property type="term" value="C:plasma membrane"/>
    <property type="evidence" value="ECO:0007669"/>
    <property type="project" value="UniProtKB-SubCell"/>
</dbReference>
<evidence type="ECO:0000256" key="4">
    <source>
        <dbReference type="ARBA" id="ARBA00022692"/>
    </source>
</evidence>
<evidence type="ECO:0000256" key="6">
    <source>
        <dbReference type="ARBA" id="ARBA00023136"/>
    </source>
</evidence>
<sequence length="404" mass="41498">MLQALRVRDFRLLWGARLVSSLGSWLLVIAVPAHVFAMTGSLSATGLTVAAEYLPSVILGPFAGVVADRGDRRRLMVGADLFRAVAVASMLAAQTPGTVWIVYLALVAESAGTGLFRPAAQAHTPVVVGTGPRLSSANSLNAFADGTVRLVGGPVGAVLMVIAGFNLLVLVDSASYLASAAAIMMTRLHGQPRGQRTTIRDLMSDLTEGWSALRSERFVRALLPITVVLLLADAALSALLVPYGLRYLGGSQALGVLMSALGVGFLLGAPLSRLLVDRCRPQYVLSVSLAVTAIGFYLLFHSGLVFASLAAAGIGTAGSVALTTPTVWMQRILPNAVLGRICAIFFACEATTSFAGALLGPAFAQTSGLSAVATGASVATLIAAAVCLRLPQARSGAAISAGNG</sequence>
<gene>
    <name evidence="8" type="ORF">EV192_116214</name>
</gene>
<organism evidence="8 9">
    <name type="scientific">Actinocrispum wychmicini</name>
    <dbReference type="NCBI Taxonomy" id="1213861"/>
    <lineage>
        <taxon>Bacteria</taxon>
        <taxon>Bacillati</taxon>
        <taxon>Actinomycetota</taxon>
        <taxon>Actinomycetes</taxon>
        <taxon>Pseudonocardiales</taxon>
        <taxon>Pseudonocardiaceae</taxon>
        <taxon>Actinocrispum</taxon>
    </lineage>
</organism>
<feature type="transmembrane region" description="Helical" evidence="7">
    <location>
        <begin position="53"/>
        <end position="69"/>
    </location>
</feature>
<feature type="transmembrane region" description="Helical" evidence="7">
    <location>
        <begin position="12"/>
        <end position="33"/>
    </location>
</feature>
<dbReference type="PRINTS" id="PR01988">
    <property type="entry name" value="EXPORTERBACE"/>
</dbReference>
<dbReference type="InterPro" id="IPR022324">
    <property type="entry name" value="Bacilysin_exporter_BacE_put"/>
</dbReference>
<keyword evidence="6 7" id="KW-0472">Membrane</keyword>
<dbReference type="PANTHER" id="PTHR23513">
    <property type="entry name" value="INTEGRAL MEMBRANE EFFLUX PROTEIN-RELATED"/>
    <property type="match status" value="1"/>
</dbReference>
<feature type="transmembrane region" description="Helical" evidence="7">
    <location>
        <begin position="81"/>
        <end position="106"/>
    </location>
</feature>
<evidence type="ECO:0000256" key="1">
    <source>
        <dbReference type="ARBA" id="ARBA00004651"/>
    </source>
</evidence>
<dbReference type="OrthoDB" id="4544213at2"/>
<feature type="transmembrane region" description="Helical" evidence="7">
    <location>
        <begin position="369"/>
        <end position="388"/>
    </location>
</feature>
<evidence type="ECO:0000256" key="3">
    <source>
        <dbReference type="ARBA" id="ARBA00022475"/>
    </source>
</evidence>
<evidence type="ECO:0000313" key="9">
    <source>
        <dbReference type="Proteomes" id="UP000295680"/>
    </source>
</evidence>
<dbReference type="InterPro" id="IPR010290">
    <property type="entry name" value="TM_effector"/>
</dbReference>
<feature type="transmembrane region" description="Helical" evidence="7">
    <location>
        <begin position="253"/>
        <end position="271"/>
    </location>
</feature>
<keyword evidence="4 7" id="KW-0812">Transmembrane</keyword>
<keyword evidence="3" id="KW-1003">Cell membrane</keyword>
<dbReference type="Pfam" id="PF05977">
    <property type="entry name" value="MFS_3"/>
    <property type="match status" value="1"/>
</dbReference>
<evidence type="ECO:0000256" key="5">
    <source>
        <dbReference type="ARBA" id="ARBA00022989"/>
    </source>
</evidence>
<feature type="transmembrane region" description="Helical" evidence="7">
    <location>
        <begin position="341"/>
        <end position="363"/>
    </location>
</feature>
<dbReference type="CDD" id="cd06173">
    <property type="entry name" value="MFS_MefA_like"/>
    <property type="match status" value="1"/>
</dbReference>
<feature type="transmembrane region" description="Helical" evidence="7">
    <location>
        <begin position="306"/>
        <end position="329"/>
    </location>
</feature>
<evidence type="ECO:0000256" key="7">
    <source>
        <dbReference type="SAM" id="Phobius"/>
    </source>
</evidence>
<keyword evidence="5 7" id="KW-1133">Transmembrane helix</keyword>
<dbReference type="SUPFAM" id="SSF103473">
    <property type="entry name" value="MFS general substrate transporter"/>
    <property type="match status" value="1"/>
</dbReference>
<evidence type="ECO:0000256" key="2">
    <source>
        <dbReference type="ARBA" id="ARBA00022448"/>
    </source>
</evidence>
<accession>A0A4R2IRS8</accession>
<dbReference type="AlphaFoldDB" id="A0A4R2IRS8"/>
<dbReference type="RefSeq" id="WP_132125546.1">
    <property type="nucleotide sequence ID" value="NZ_SLWS01000016.1"/>
</dbReference>
<dbReference type="EMBL" id="SLWS01000016">
    <property type="protein sequence ID" value="TCO48161.1"/>
    <property type="molecule type" value="Genomic_DNA"/>
</dbReference>
<dbReference type="Gene3D" id="1.20.1250.20">
    <property type="entry name" value="MFS general substrate transporter like domains"/>
    <property type="match status" value="1"/>
</dbReference>
<reference evidence="8 9" key="1">
    <citation type="submission" date="2019-03" db="EMBL/GenBank/DDBJ databases">
        <title>Genomic Encyclopedia of Type Strains, Phase IV (KMG-IV): sequencing the most valuable type-strain genomes for metagenomic binning, comparative biology and taxonomic classification.</title>
        <authorList>
            <person name="Goeker M."/>
        </authorList>
    </citation>
    <scope>NUCLEOTIDE SEQUENCE [LARGE SCALE GENOMIC DNA]</scope>
    <source>
        <strain evidence="8 9">DSM 45934</strain>
    </source>
</reference>
<keyword evidence="2" id="KW-0813">Transport</keyword>
<name>A0A4R2IRS8_9PSEU</name>
<dbReference type="PANTHER" id="PTHR23513:SF6">
    <property type="entry name" value="MAJOR FACILITATOR SUPERFAMILY ASSOCIATED DOMAIN-CONTAINING PROTEIN"/>
    <property type="match status" value="1"/>
</dbReference>